<protein>
    <submittedName>
        <fullName evidence="1">Uncharacterized protein</fullName>
    </submittedName>
</protein>
<gene>
    <name evidence="1" type="ORF">M8818_004102</name>
</gene>
<dbReference type="EMBL" id="JAMKPW020000019">
    <property type="protein sequence ID" value="KAK8208064.1"/>
    <property type="molecule type" value="Genomic_DNA"/>
</dbReference>
<keyword evidence="2" id="KW-1185">Reference proteome</keyword>
<name>A0ACC3SCW8_9PEZI</name>
<dbReference type="Proteomes" id="UP001320706">
    <property type="component" value="Unassembled WGS sequence"/>
</dbReference>
<comment type="caution">
    <text evidence="1">The sequence shown here is derived from an EMBL/GenBank/DDBJ whole genome shotgun (WGS) entry which is preliminary data.</text>
</comment>
<proteinExistence type="predicted"/>
<sequence length="779" mass="83381">MCPAIRGSARGALSCYGFRNALRTPVKIVLATKCLTSVLARKQLRALWNSLHTHGLCAKRRAVGRYSVYIVTSKDGILPFHASSLSSASFGASTQLSNAGHLRLYCTVVGGGPSGLTVANRLSEDPGVNVLLLEAGPADMGEEDIEVPFFVGADVGTQYDWNLTTTPQTYLDGLPRPMPQGRALGGGTILNAMLWNRGGVGDYDDWVSLGNTGWSWDDILPYFQKSETFTPYPNEDIADLDSIDWDLNVHGLSGPVNVSYSNYVYDQTANLFSALNELGIPTALDPNTGTVAGASFMPVSIDPINQTRSDARKAYYDPIASRPNLWISTGQHVTRILFDGLSGNTNTSVPTAGDSSVGQGNSSGTQGSLFGNSSSTNHIGGRDTRRVVTLLGSLTRIVRRWLGLESRQTSTSQASAANISLIAQGVEFASDASGPRQTVSATREIIVSAGAIHSPQLLMLSGVGPSAELGSFEMEVAIDLPGVGMNLQDHYLLGTYYPYNNESYLTSAKIQSNATLMAQYKAEYYANRTGPWTAGPPDGDAFPALSYITNGSTTIPDAAIAQTAEAFLDEDTDPTVIAGYDAQRKLLVAALNETTRAAYELINTNYGAFSVAVMRPFSRGTVKLNSSEPFSTPLIDPRYGSNPVDLEVLLAATLFNRQILATDAMQVLQPAQFVPTADANESSIMETIKNGIRTEYHPSGTCAMLPLDLGGVVSPELLVYGTQNLRVVDASIIPMLPAGHLQAVVYGIAEKQSKRSTTANLPDKSFPKYAELAFRCPVM</sequence>
<reference evidence="1" key="1">
    <citation type="submission" date="2024-02" db="EMBL/GenBank/DDBJ databases">
        <title>Metagenome Assembled Genome of Zalaria obscura JY119.</title>
        <authorList>
            <person name="Vighnesh L."/>
            <person name="Jagadeeshwari U."/>
            <person name="Venkata Ramana C."/>
            <person name="Sasikala C."/>
        </authorList>
    </citation>
    <scope>NUCLEOTIDE SEQUENCE</scope>
    <source>
        <strain evidence="1">JY119</strain>
    </source>
</reference>
<organism evidence="1 2">
    <name type="scientific">Zalaria obscura</name>
    <dbReference type="NCBI Taxonomy" id="2024903"/>
    <lineage>
        <taxon>Eukaryota</taxon>
        <taxon>Fungi</taxon>
        <taxon>Dikarya</taxon>
        <taxon>Ascomycota</taxon>
        <taxon>Pezizomycotina</taxon>
        <taxon>Dothideomycetes</taxon>
        <taxon>Dothideomycetidae</taxon>
        <taxon>Dothideales</taxon>
        <taxon>Zalariaceae</taxon>
        <taxon>Zalaria</taxon>
    </lineage>
</organism>
<evidence type="ECO:0000313" key="1">
    <source>
        <dbReference type="EMBL" id="KAK8208064.1"/>
    </source>
</evidence>
<evidence type="ECO:0000313" key="2">
    <source>
        <dbReference type="Proteomes" id="UP001320706"/>
    </source>
</evidence>
<accession>A0ACC3SCW8</accession>